<dbReference type="GO" id="GO:0004725">
    <property type="term" value="F:protein tyrosine phosphatase activity"/>
    <property type="evidence" value="ECO:0007669"/>
    <property type="project" value="UniProtKB-EC"/>
</dbReference>
<dbReference type="InterPro" id="IPR016667">
    <property type="entry name" value="Caps_polysacc_synth_CpsB/CapC"/>
</dbReference>
<evidence type="ECO:0000313" key="5">
    <source>
        <dbReference type="EMBL" id="GAK59747.1"/>
    </source>
</evidence>
<evidence type="ECO:0000313" key="6">
    <source>
        <dbReference type="Proteomes" id="UP000030661"/>
    </source>
</evidence>
<proteinExistence type="inferred from homology"/>
<accession>A0A081C592</accession>
<organism evidence="5">
    <name type="scientific">Vecturithrix granuli</name>
    <dbReference type="NCBI Taxonomy" id="1499967"/>
    <lineage>
        <taxon>Bacteria</taxon>
        <taxon>Candidatus Moduliflexota</taxon>
        <taxon>Candidatus Vecturitrichia</taxon>
        <taxon>Candidatus Vecturitrichales</taxon>
        <taxon>Candidatus Vecturitrichaceae</taxon>
        <taxon>Candidatus Vecturithrix</taxon>
    </lineage>
</organism>
<dbReference type="SUPFAM" id="SSF89550">
    <property type="entry name" value="PHP domain-like"/>
    <property type="match status" value="1"/>
</dbReference>
<dbReference type="STRING" id="1499967.U27_06732"/>
<dbReference type="Gene3D" id="3.20.20.140">
    <property type="entry name" value="Metal-dependent hydrolases"/>
    <property type="match status" value="1"/>
</dbReference>
<dbReference type="EMBL" id="DF820470">
    <property type="protein sequence ID" value="GAK59747.1"/>
    <property type="molecule type" value="Genomic_DNA"/>
</dbReference>
<reference evidence="5" key="1">
    <citation type="journal article" date="2015" name="PeerJ">
        <title>First genomic representation of candidate bacterial phylum KSB3 points to enhanced environmental sensing as a trigger of wastewater bulking.</title>
        <authorList>
            <person name="Sekiguchi Y."/>
            <person name="Ohashi A."/>
            <person name="Parks D.H."/>
            <person name="Yamauchi T."/>
            <person name="Tyson G.W."/>
            <person name="Hugenholtz P."/>
        </authorList>
    </citation>
    <scope>NUCLEOTIDE SEQUENCE [LARGE SCALE GENOMIC DNA]</scope>
</reference>
<dbReference type="AlphaFoldDB" id="A0A081C592"/>
<evidence type="ECO:0000256" key="3">
    <source>
        <dbReference type="ARBA" id="ARBA00022801"/>
    </source>
</evidence>
<name>A0A081C592_VECG1</name>
<keyword evidence="3" id="KW-0378">Hydrolase</keyword>
<keyword evidence="6" id="KW-1185">Reference proteome</keyword>
<protein>
    <recommendedName>
        <fullName evidence="2">protein-tyrosine-phosphatase</fullName>
        <ecNumber evidence="2">3.1.3.48</ecNumber>
    </recommendedName>
</protein>
<dbReference type="GO" id="GO:0030145">
    <property type="term" value="F:manganese ion binding"/>
    <property type="evidence" value="ECO:0007669"/>
    <property type="project" value="InterPro"/>
</dbReference>
<comment type="similarity">
    <text evidence="1">Belongs to the metallo-dependent hydrolases superfamily. CpsB/CapC family.</text>
</comment>
<dbReference type="PIRSF" id="PIRSF016557">
    <property type="entry name" value="Caps_synth_CpsB"/>
    <property type="match status" value="1"/>
</dbReference>
<dbReference type="eggNOG" id="COG4464">
    <property type="taxonomic scope" value="Bacteria"/>
</dbReference>
<sequence>MIDLHCHILPYIDDGPETLQETLEMCRMAVADGITTIVATPHQQNGVYENSAKAILKKVEEVALELKNTDIALELLPGADVFIDVHTGDKIAQGEIMTVNNTGRYFLLEFPAHSIPPNIEKIIFNILLKNITPILTHPERIAEVQEYPDKIYNLICSGVLSQITAMSLTGEFGPRAQKCAKILLKHHLAHIIATDAHSVAGRPPLLSKAVDMASRIVGHEEATEMVTTIPLQVIRGEPVLNLPPPLPLTRKRFWFF</sequence>
<dbReference type="HOGENOM" id="CLU_085966_1_0_0"/>
<evidence type="ECO:0000256" key="2">
    <source>
        <dbReference type="ARBA" id="ARBA00013064"/>
    </source>
</evidence>
<dbReference type="Pfam" id="PF19567">
    <property type="entry name" value="CpsB_CapC"/>
    <property type="match status" value="1"/>
</dbReference>
<dbReference type="InterPro" id="IPR016195">
    <property type="entry name" value="Pol/histidinol_Pase-like"/>
</dbReference>
<gene>
    <name evidence="5" type="ORF">U27_06732</name>
</gene>
<evidence type="ECO:0000256" key="1">
    <source>
        <dbReference type="ARBA" id="ARBA00005750"/>
    </source>
</evidence>
<dbReference type="EC" id="3.1.3.48" evidence="2"/>
<dbReference type="PANTHER" id="PTHR39181">
    <property type="entry name" value="TYROSINE-PROTEIN PHOSPHATASE YWQE"/>
    <property type="match status" value="1"/>
</dbReference>
<evidence type="ECO:0000256" key="4">
    <source>
        <dbReference type="ARBA" id="ARBA00051722"/>
    </source>
</evidence>
<comment type="catalytic activity">
    <reaction evidence="4">
        <text>O-phospho-L-tyrosyl-[protein] + H2O = L-tyrosyl-[protein] + phosphate</text>
        <dbReference type="Rhea" id="RHEA:10684"/>
        <dbReference type="Rhea" id="RHEA-COMP:10136"/>
        <dbReference type="Rhea" id="RHEA-COMP:20101"/>
        <dbReference type="ChEBI" id="CHEBI:15377"/>
        <dbReference type="ChEBI" id="CHEBI:43474"/>
        <dbReference type="ChEBI" id="CHEBI:46858"/>
        <dbReference type="ChEBI" id="CHEBI:61978"/>
        <dbReference type="EC" id="3.1.3.48"/>
    </reaction>
</comment>
<dbReference type="Proteomes" id="UP000030661">
    <property type="component" value="Unassembled WGS sequence"/>
</dbReference>
<dbReference type="PANTHER" id="PTHR39181:SF1">
    <property type="entry name" value="TYROSINE-PROTEIN PHOSPHATASE YWQE"/>
    <property type="match status" value="1"/>
</dbReference>